<dbReference type="Gene3D" id="2.120.10.80">
    <property type="entry name" value="Kelch-type beta propeller"/>
    <property type="match status" value="2"/>
</dbReference>
<dbReference type="AlphaFoldDB" id="A0A1D6QAL1"/>
<evidence type="ECO:0000256" key="2">
    <source>
        <dbReference type="ARBA" id="ARBA00022737"/>
    </source>
</evidence>
<organism evidence="5">
    <name type="scientific">Zea mays</name>
    <name type="common">Maize</name>
    <dbReference type="NCBI Taxonomy" id="4577"/>
    <lineage>
        <taxon>Eukaryota</taxon>
        <taxon>Viridiplantae</taxon>
        <taxon>Streptophyta</taxon>
        <taxon>Embryophyta</taxon>
        <taxon>Tracheophyta</taxon>
        <taxon>Spermatophyta</taxon>
        <taxon>Magnoliopsida</taxon>
        <taxon>Liliopsida</taxon>
        <taxon>Poales</taxon>
        <taxon>Poaceae</taxon>
        <taxon>PACMAD clade</taxon>
        <taxon>Panicoideae</taxon>
        <taxon>Andropogonodae</taxon>
        <taxon>Andropogoneae</taxon>
        <taxon>Tripsacinae</taxon>
        <taxon>Zea</taxon>
    </lineage>
</organism>
<feature type="domain" description="Acyl-CoA-binding" evidence="4">
    <location>
        <begin position="421"/>
        <end position="522"/>
    </location>
</feature>
<evidence type="ECO:0000259" key="4">
    <source>
        <dbReference type="Pfam" id="PF24922"/>
    </source>
</evidence>
<dbReference type="InterPro" id="IPR006652">
    <property type="entry name" value="Kelch_1"/>
</dbReference>
<evidence type="ECO:0000256" key="3">
    <source>
        <dbReference type="SAM" id="Coils"/>
    </source>
</evidence>
<dbReference type="IntAct" id="A0A1D6QAL1">
    <property type="interactions" value="1"/>
</dbReference>
<dbReference type="SUPFAM" id="SSF117281">
    <property type="entry name" value="Kelch motif"/>
    <property type="match status" value="2"/>
</dbReference>
<dbReference type="Pfam" id="PF01344">
    <property type="entry name" value="Kelch_1"/>
    <property type="match status" value="1"/>
</dbReference>
<dbReference type="InterPro" id="IPR015915">
    <property type="entry name" value="Kelch-typ_b-propeller"/>
</dbReference>
<dbReference type="Gene3D" id="1.10.287.1490">
    <property type="match status" value="1"/>
</dbReference>
<evidence type="ECO:0000256" key="1">
    <source>
        <dbReference type="ARBA" id="ARBA00022441"/>
    </source>
</evidence>
<gene>
    <name evidence="5" type="ORF">ZEAMMB73_Zm00001d051876</name>
</gene>
<dbReference type="STRING" id="4577.A0A1D6QAL1"/>
<proteinExistence type="predicted"/>
<dbReference type="EMBL" id="CM000780">
    <property type="protein sequence ID" value="AQK55358.1"/>
    <property type="molecule type" value="Genomic_DNA"/>
</dbReference>
<keyword evidence="2" id="KW-0677">Repeat</keyword>
<dbReference type="InterPro" id="IPR056819">
    <property type="entry name" value="ACBP4-6_C"/>
</dbReference>
<protein>
    <submittedName>
        <fullName evidence="5">Galactose oxidase/kelch repeat superfamily protein</fullName>
    </submittedName>
</protein>
<dbReference type="PANTHER" id="PTHR46093:SF5">
    <property type="entry name" value="OS02G0822800 PROTEIN"/>
    <property type="match status" value="1"/>
</dbReference>
<dbReference type="PANTHER" id="PTHR46093">
    <property type="entry name" value="ACYL-COA-BINDING DOMAIN-CONTAINING PROTEIN 5"/>
    <property type="match status" value="1"/>
</dbReference>
<reference evidence="5" key="1">
    <citation type="submission" date="2015-12" db="EMBL/GenBank/DDBJ databases">
        <title>Update maize B73 reference genome by single molecule sequencing technologies.</title>
        <authorList>
            <consortium name="Maize Genome Sequencing Project"/>
            <person name="Ware D."/>
        </authorList>
    </citation>
    <scope>NUCLEOTIDE SEQUENCE</scope>
    <source>
        <tissue evidence="5">Seedling</tissue>
    </source>
</reference>
<dbReference type="ExpressionAtlas" id="A0A1D6QAL1">
    <property type="expression patterns" value="baseline and differential"/>
</dbReference>
<evidence type="ECO:0000313" key="5">
    <source>
        <dbReference type="EMBL" id="AQK55358.1"/>
    </source>
</evidence>
<dbReference type="SMART" id="SM00612">
    <property type="entry name" value="Kelch"/>
    <property type="match status" value="3"/>
</dbReference>
<dbReference type="Pfam" id="PF24681">
    <property type="entry name" value="Kelch_KLHDC2_KLHL20_DRC7"/>
    <property type="match status" value="1"/>
</dbReference>
<dbReference type="InParanoid" id="A0A1D6QAL1"/>
<keyword evidence="1" id="KW-0880">Kelch repeat</keyword>
<sequence>MGKGISGDARLAAAPYDQWVLLSPAGGSPRPPARYKHAAQVVQDKLYVVGGSRNGRSLSDVQVFDFKTSSWSALSPARGSKHPNHENDATGGSFPALAGHSMVKWKNYLLAVAGSTRSSSSLNKVSVWLIDVQANSWSAVETYGKTARDGQSVSILGSRLLMFGGEDNKRRLLNDLHILDLETMMWEEVKSEKGGPAPRYDHSAAVYADQYLLIFGGSSHSTCFNDLYLLDLQTLEWSQPDAQGAHITPRSGHAGAMIDENWYIVGGGDNASGSTDTVVINASKFVWSVVTSVSARDPLACEGLTLCSTTVDGEKVLIAFGGYNGKYSNEILDSFFWDCLRICGQLERSSLLQIFVLKSKPRNLVQPRLLQSAAAAAAAASVTAAYAVITATDEKTRDIVATDDFDIKRAQPASNSKKFVAEIDVLNGENGKLAARLAEVRDENSKLKDKLDMTNLSYGELAKELKSVQDQLAAEGSRCQKLESQIAAARKRLESAGSLENELEVLHQHISQVEETIATTQRRKSGGVWKWVAGSTEVDKQLPNRKRKRRICYSFEAACLLPVAGCFLKVLLMVDLENMSPEIILFIFFGGGTW</sequence>
<accession>A0A1D6QAL1</accession>
<feature type="coiled-coil region" evidence="3">
    <location>
        <begin position="423"/>
        <end position="516"/>
    </location>
</feature>
<dbReference type="FunCoup" id="A0A1D6QAL1">
    <property type="interactions" value="2157"/>
</dbReference>
<dbReference type="Pfam" id="PF24922">
    <property type="entry name" value="ACBP4_C"/>
    <property type="match status" value="1"/>
</dbReference>
<dbReference type="SUPFAM" id="SSF57997">
    <property type="entry name" value="Tropomyosin"/>
    <property type="match status" value="1"/>
</dbReference>
<keyword evidence="3" id="KW-0175">Coiled coil</keyword>
<name>A0A1D6QAL1_MAIZE</name>
<dbReference type="SMR" id="A0A1D6QAL1"/>